<reference evidence="8 9" key="1">
    <citation type="submission" date="2020-07" db="EMBL/GenBank/DDBJ databases">
        <title>Sequencing the genomes of 1000 actinobacteria strains.</title>
        <authorList>
            <person name="Klenk H.-P."/>
        </authorList>
    </citation>
    <scope>NUCLEOTIDE SEQUENCE [LARGE SCALE GENOMIC DNA]</scope>
    <source>
        <strain evidence="8 9">DSM 44442</strain>
    </source>
</reference>
<keyword evidence="9" id="KW-1185">Reference proteome</keyword>
<name>A0A7Z0J9S9_9ACTN</name>
<feature type="domain" description="Histidine kinase/HSP90-like ATPase" evidence="7">
    <location>
        <begin position="546"/>
        <end position="658"/>
    </location>
</feature>
<evidence type="ECO:0000256" key="4">
    <source>
        <dbReference type="ARBA" id="ARBA00022679"/>
    </source>
</evidence>
<keyword evidence="3" id="KW-0597">Phosphoprotein</keyword>
<dbReference type="SUPFAM" id="SSF55874">
    <property type="entry name" value="ATPase domain of HSP90 chaperone/DNA topoisomerase II/histidine kinase"/>
    <property type="match status" value="1"/>
</dbReference>
<dbReference type="GO" id="GO:0000160">
    <property type="term" value="P:phosphorelay signal transduction system"/>
    <property type="evidence" value="ECO:0007669"/>
    <property type="project" value="TreeGrafter"/>
</dbReference>
<accession>A0A7Z0J9S9</accession>
<evidence type="ECO:0000256" key="6">
    <source>
        <dbReference type="SAM" id="MobiDB-lite"/>
    </source>
</evidence>
<feature type="compositionally biased region" description="Gly residues" evidence="6">
    <location>
        <begin position="901"/>
        <end position="912"/>
    </location>
</feature>
<dbReference type="PANTHER" id="PTHR45436">
    <property type="entry name" value="SENSOR HISTIDINE KINASE YKOH"/>
    <property type="match status" value="1"/>
</dbReference>
<dbReference type="GO" id="GO:0005886">
    <property type="term" value="C:plasma membrane"/>
    <property type="evidence" value="ECO:0007669"/>
    <property type="project" value="TreeGrafter"/>
</dbReference>
<feature type="compositionally biased region" description="Gly residues" evidence="6">
    <location>
        <begin position="801"/>
        <end position="811"/>
    </location>
</feature>
<dbReference type="GO" id="GO:0004673">
    <property type="term" value="F:protein histidine kinase activity"/>
    <property type="evidence" value="ECO:0007669"/>
    <property type="project" value="UniProtKB-EC"/>
</dbReference>
<dbReference type="InterPro" id="IPR050428">
    <property type="entry name" value="TCS_sensor_his_kinase"/>
</dbReference>
<keyword evidence="4" id="KW-0808">Transferase</keyword>
<evidence type="ECO:0000256" key="5">
    <source>
        <dbReference type="ARBA" id="ARBA00022777"/>
    </source>
</evidence>
<comment type="catalytic activity">
    <reaction evidence="1">
        <text>ATP + protein L-histidine = ADP + protein N-phospho-L-histidine.</text>
        <dbReference type="EC" id="2.7.13.3"/>
    </reaction>
</comment>
<evidence type="ECO:0000256" key="3">
    <source>
        <dbReference type="ARBA" id="ARBA00022553"/>
    </source>
</evidence>
<evidence type="ECO:0000313" key="9">
    <source>
        <dbReference type="Proteomes" id="UP000572051"/>
    </source>
</evidence>
<dbReference type="Pfam" id="PF02518">
    <property type="entry name" value="HATPase_c"/>
    <property type="match status" value="1"/>
</dbReference>
<organism evidence="8 9">
    <name type="scientific">Nocardiopsis aegyptia</name>
    <dbReference type="NCBI Taxonomy" id="220378"/>
    <lineage>
        <taxon>Bacteria</taxon>
        <taxon>Bacillati</taxon>
        <taxon>Actinomycetota</taxon>
        <taxon>Actinomycetes</taxon>
        <taxon>Streptosporangiales</taxon>
        <taxon>Nocardiopsidaceae</taxon>
        <taxon>Nocardiopsis</taxon>
    </lineage>
</organism>
<feature type="compositionally biased region" description="Basic and acidic residues" evidence="6">
    <location>
        <begin position="936"/>
        <end position="955"/>
    </location>
</feature>
<dbReference type="Proteomes" id="UP000572051">
    <property type="component" value="Unassembled WGS sequence"/>
</dbReference>
<keyword evidence="5 8" id="KW-0418">Kinase</keyword>
<dbReference type="Gene3D" id="3.30.565.10">
    <property type="entry name" value="Histidine kinase-like ATPase, C-terminal domain"/>
    <property type="match status" value="1"/>
</dbReference>
<dbReference type="Pfam" id="PF08376">
    <property type="entry name" value="NIT"/>
    <property type="match status" value="1"/>
</dbReference>
<feature type="region of interest" description="Disordered" evidence="6">
    <location>
        <begin position="688"/>
        <end position="955"/>
    </location>
</feature>
<protein>
    <recommendedName>
        <fullName evidence="2">histidine kinase</fullName>
        <ecNumber evidence="2">2.7.13.3</ecNumber>
    </recommendedName>
</protein>
<feature type="compositionally biased region" description="Acidic residues" evidence="6">
    <location>
        <begin position="781"/>
        <end position="790"/>
    </location>
</feature>
<dbReference type="PANTHER" id="PTHR45436:SF5">
    <property type="entry name" value="SENSOR HISTIDINE KINASE TRCS"/>
    <property type="match status" value="1"/>
</dbReference>
<feature type="compositionally biased region" description="Low complexity" evidence="6">
    <location>
        <begin position="841"/>
        <end position="870"/>
    </location>
</feature>
<dbReference type="SMART" id="SM00387">
    <property type="entry name" value="HATPase_c"/>
    <property type="match status" value="1"/>
</dbReference>
<dbReference type="EMBL" id="JACCFS010000001">
    <property type="protein sequence ID" value="NYJ34022.1"/>
    <property type="molecule type" value="Genomic_DNA"/>
</dbReference>
<evidence type="ECO:0000256" key="2">
    <source>
        <dbReference type="ARBA" id="ARBA00012438"/>
    </source>
</evidence>
<comment type="caution">
    <text evidence="8">The sequence shown here is derived from an EMBL/GenBank/DDBJ whole genome shotgun (WGS) entry which is preliminary data.</text>
</comment>
<dbReference type="InterPro" id="IPR003594">
    <property type="entry name" value="HATPase_dom"/>
</dbReference>
<evidence type="ECO:0000259" key="7">
    <source>
        <dbReference type="SMART" id="SM00387"/>
    </source>
</evidence>
<evidence type="ECO:0000313" key="8">
    <source>
        <dbReference type="EMBL" id="NYJ34022.1"/>
    </source>
</evidence>
<dbReference type="EC" id="2.7.13.3" evidence="2"/>
<dbReference type="RefSeq" id="WP_312889189.1">
    <property type="nucleotide sequence ID" value="NZ_JACCFS010000001.1"/>
</dbReference>
<dbReference type="AlphaFoldDB" id="A0A7Z0J9S9"/>
<sequence>MTRIDRRTVQAAPERRRRTITARLRTMVMIPVAALIALWLILTVVLAGHAVFQVIQAKATEDMIAPAAVGLVNVMQERSQTIAYIENPQDQALRDELDAARARSDDSMGAVIDELFAFVDLAPEGTAERISDLHGQYSEIGAIREAVDDGSASRADVLTYYNSLVLAGSDTFDTQTREGTEGSAVSPAYTATTLFRAVDLFAQSDAQLARAFATDELGHEDQHEFGRLVGSYQGFLEATAPYLEGEGQQERVTALLESPEYARLLEMQQQIIHRQIETETVVDPVTLQEETVPDLSLPVDADQWSQDYSYVLSELTTIGEDEALYAASLTREDANGAVLMAVLGSLGVAAVTAVAFLLATRSARLLTARLLDLRDGATDLAETRLPALMRRLHEGDSVDTCTAVPQLTTSDDEIGDVARAFNTAQRAAVDEAVQQTELRQGVNRVFLNIAHRSQTLVHRQLRLLDKMEREQEDPDQLAQLFKLDHLATRSRRNAENLLILGGEAPGRTWHRPMPLIDVLRGAISESGDYTRVKRERIARVHLNGPAVADVIHLVAELVDNAAMFSPPHTQVRLSSDDVPNGVTIEIEDRGLGMTEGEFESANALLADPPEFDVMRLNEKMRLGLFVVSHLAHRHGIQVHLRQSPYGGVQAIVLLPHSLISGERRPVPGQEGEEDIWEVREIVDRSRSAIEAPSAPGNGNGNGTKPVLTSVAPPTDVTDESESADAGEGTGSAASGPASPPTGLASLFAPAPAPAAVPDGDARDEGGTGDSDDASATGDRPVDDDAEDGTGNEDGHGTPAGATGGMDGGDSTGAGTAEGVNGTGPLPRRTPTNGAAPAPSGADARTPLPTRRPAAGTTAAPRDTAADPAPTMVEAGGGRPPLPKRRPQENLAPQLAADTGGDVLGGPASGGSSSGDPTVSSDRLARLRQNMSAFQKGTDRGRRESKQQTDDTDKDA</sequence>
<evidence type="ECO:0000256" key="1">
    <source>
        <dbReference type="ARBA" id="ARBA00000085"/>
    </source>
</evidence>
<proteinExistence type="predicted"/>
<gene>
    <name evidence="8" type="ORF">HNR10_001903</name>
</gene>
<dbReference type="Gene3D" id="6.10.340.10">
    <property type="match status" value="1"/>
</dbReference>
<dbReference type="InterPro" id="IPR013587">
    <property type="entry name" value="Nitrate/nitrite_sensing"/>
</dbReference>
<dbReference type="InterPro" id="IPR036890">
    <property type="entry name" value="HATPase_C_sf"/>
</dbReference>